<name>A0A9N8VSY6_9GLOM</name>
<accession>A0A9N8VSY6</accession>
<sequence>MDPVAVQVEINNFLDHTASNPRRGAKKVETRDTYFEQVGRSYANLAHDRHWRNADGSVYPISVEHLKEYIILKYESSNMKSVLWHIGALKRYQTEVLKFKKWDEVRNHPDVLKLLAELEESEAYKSDDEGGIAPLGGVQNRGKGKAEDLSLKTKRPVSRFDLSRRPAQTILALLGRTNGEGNESLGDASGSNTAATAAEPRFEQGDSFMVTDDSGNYMTVKRRRLRSESDSESSEDGPESFKLRYDTALSILKSKYVNSCTKHLRGCFPIDERRHLLLDEKMIKRWATLIASGDDVIVESPPQFEEFPEFNTDRAVCI</sequence>
<evidence type="ECO:0000313" key="3">
    <source>
        <dbReference type="Proteomes" id="UP000789572"/>
    </source>
</evidence>
<dbReference type="AlphaFoldDB" id="A0A9N8VSY6"/>
<evidence type="ECO:0000313" key="2">
    <source>
        <dbReference type="EMBL" id="CAG8465482.1"/>
    </source>
</evidence>
<gene>
    <name evidence="2" type="ORF">POCULU_LOCUS776</name>
</gene>
<keyword evidence="3" id="KW-1185">Reference proteome</keyword>
<dbReference type="Proteomes" id="UP000789572">
    <property type="component" value="Unassembled WGS sequence"/>
</dbReference>
<protein>
    <submittedName>
        <fullName evidence="2">5724_t:CDS:1</fullName>
    </submittedName>
</protein>
<comment type="caution">
    <text evidence="2">The sequence shown here is derived from an EMBL/GenBank/DDBJ whole genome shotgun (WGS) entry which is preliminary data.</text>
</comment>
<organism evidence="2 3">
    <name type="scientific">Paraglomus occultum</name>
    <dbReference type="NCBI Taxonomy" id="144539"/>
    <lineage>
        <taxon>Eukaryota</taxon>
        <taxon>Fungi</taxon>
        <taxon>Fungi incertae sedis</taxon>
        <taxon>Mucoromycota</taxon>
        <taxon>Glomeromycotina</taxon>
        <taxon>Glomeromycetes</taxon>
        <taxon>Paraglomerales</taxon>
        <taxon>Paraglomeraceae</taxon>
        <taxon>Paraglomus</taxon>
    </lineage>
</organism>
<feature type="region of interest" description="Disordered" evidence="1">
    <location>
        <begin position="174"/>
        <end position="210"/>
    </location>
</feature>
<dbReference type="EMBL" id="CAJVPJ010000045">
    <property type="protein sequence ID" value="CAG8465482.1"/>
    <property type="molecule type" value="Genomic_DNA"/>
</dbReference>
<feature type="region of interest" description="Disordered" evidence="1">
    <location>
        <begin position="126"/>
        <end position="150"/>
    </location>
</feature>
<evidence type="ECO:0000256" key="1">
    <source>
        <dbReference type="SAM" id="MobiDB-lite"/>
    </source>
</evidence>
<proteinExistence type="predicted"/>
<dbReference type="OrthoDB" id="2448685at2759"/>
<reference evidence="2" key="1">
    <citation type="submission" date="2021-06" db="EMBL/GenBank/DDBJ databases">
        <authorList>
            <person name="Kallberg Y."/>
            <person name="Tangrot J."/>
            <person name="Rosling A."/>
        </authorList>
    </citation>
    <scope>NUCLEOTIDE SEQUENCE</scope>
    <source>
        <strain evidence="2">IA702</strain>
    </source>
</reference>